<feature type="compositionally biased region" description="Acidic residues" evidence="1">
    <location>
        <begin position="1126"/>
        <end position="1142"/>
    </location>
</feature>
<feature type="region of interest" description="Disordered" evidence="1">
    <location>
        <begin position="1"/>
        <end position="30"/>
    </location>
</feature>
<evidence type="ECO:0000313" key="2">
    <source>
        <dbReference type="EMBL" id="WZH47937.1"/>
    </source>
</evidence>
<feature type="compositionally biased region" description="Basic residues" evidence="1">
    <location>
        <begin position="1290"/>
        <end position="1303"/>
    </location>
</feature>
<proteinExistence type="predicted"/>
<dbReference type="EMBL" id="CP151264">
    <property type="protein sequence ID" value="WZH47937.1"/>
    <property type="molecule type" value="Genomic_DNA"/>
</dbReference>
<gene>
    <name evidence="2" type="ORF">QYS62_009100</name>
</gene>
<name>A0ABZ2X4D0_9HYPO</name>
<keyword evidence="3" id="KW-1185">Reference proteome</keyword>
<accession>A0ABZ2X4D0</accession>
<reference evidence="2 3" key="1">
    <citation type="submission" date="2024-04" db="EMBL/GenBank/DDBJ databases">
        <title>Complete genome sequence of Fusarium acuminatum.</title>
        <authorList>
            <person name="Lan B."/>
        </authorList>
    </citation>
    <scope>NUCLEOTIDE SEQUENCE [LARGE SCALE GENOMIC DNA]</scope>
    <source>
        <strain evidence="2">1A</strain>
    </source>
</reference>
<feature type="region of interest" description="Disordered" evidence="1">
    <location>
        <begin position="1196"/>
        <end position="1305"/>
    </location>
</feature>
<feature type="compositionally biased region" description="Basic and acidic residues" evidence="1">
    <location>
        <begin position="1199"/>
        <end position="1221"/>
    </location>
</feature>
<organism evidence="2 3">
    <name type="scientific">Fusarium acuminatum</name>
    <dbReference type="NCBI Taxonomy" id="5515"/>
    <lineage>
        <taxon>Eukaryota</taxon>
        <taxon>Fungi</taxon>
        <taxon>Dikarya</taxon>
        <taxon>Ascomycota</taxon>
        <taxon>Pezizomycotina</taxon>
        <taxon>Sordariomycetes</taxon>
        <taxon>Hypocreomycetidae</taxon>
        <taxon>Hypocreales</taxon>
        <taxon>Nectriaceae</taxon>
        <taxon>Fusarium</taxon>
        <taxon>Fusarium tricinctum species complex</taxon>
    </lineage>
</organism>
<sequence>MAFNPQNPSNATGGNQPRAQPQAPTKNASQGSYNFVQYCPVWTDPDWQDEGPERAKSAFNIQDKVFDRLRPALLPRDQFKQPSIYAQRFSIFPGRTDGRSRASPTRTESRHLFPANAEVKTGKQLFDRFDELAQQSGEHVDDYMERTRPDLQKLDETEQQYMQQYEDLLVDENWQTILFGSLTMDEVSRATEGYLTMSNNADSELSGPIYHLLSRDLWIDTRAFGHTADRPRYMYTLDGQREEWDPRYNDRVWNAMQPALQLATRILMMDDSFIRSLQDVTNRFWIDEELFLNQPDQRRWRKLKFMRELNPLDPTRIFGAKALKDSGIDIFAANWDALCQVLDIRLASGFDFYGKSKNHIMGRQRAPSYFFPGAKIHIEIDAELVWPLIVDKYSKSEKLMASLMLATTMAHEMMHAFISAPWQWLEYPNSVGITDMRQVQACRTLNAELYDMVHQDRFEEPYFENDVFSEVGHAFETHVMGGGYWPWGQSILSVRPNPSLLQTAGGLITHCTQPEGGENSAPNLPTPLIRNIQIRHFIRFEDIKKYYTQAFWDVSIHKYGSAALREPPRKPHKISHYPNDISIFPWSPDKFEKLHLGTDADSDWLWAYMYSLKDKNKPSDNSYLLHSYLNNLITEANQFDIMIIMFQEDQPAWDARDKVWHELGSETLMVLCEFSAFFVQVHVPSPDNAALLFLYGTWENAWYELGGYPDYQSSLLADVLGQGGHADWATQVRTVTMDKYEGRLIPRLMDFMHHFERELAHMESMICELYQLGSRYWGLYLHIAPGHFDAWRKRVDKMVSSVSNVVAVMEFADQGIKQFDGEWHQRALNLGQRVEDISRLLRLDVNAYEHNWRDLLMSMPMLRKSNRRPHQRFYFLAKKEMMSLTGKQLQNLQEFKQRFQSIFNLGGYKIVVPGMDPDELGIAQRLAGTLDDAEGDTVRDREIKGPSTGIFDLAGVRQLASRLTQETRNAEEEMVNRIKNTLPYDIPTLQADAAAQASEPPRISPKFQQMSVRNQALPISAGQSFSITNSPFASYASGTSSSFPTHQPGQPPAWKADTAADMAAWVNGRLGDAPAAPHGIMPHPYAVRETVTEDLQQTSGLSLPMRNPTTFVDEFPEKLEEEYETQVETDSLEDLDQSEDIDQSWQQHEPEAPPAAGLILPPVPGQGLLDDQMSTSLWDNDVFMEDVSGFGNRATAVSDFDHSSSDTEISEIKDQPKRDGSETTLIGTSDAEDEQSSSGSSDLVFSKTSEGRAKKQSLKRKSSWTPVHTKKQKLDISEDKERERDSKTSLQKKKAKNNKKAKARPWAWRKIIASFGRPSA</sequence>
<feature type="compositionally biased region" description="Basic and acidic residues" evidence="1">
    <location>
        <begin position="1272"/>
        <end position="1287"/>
    </location>
</feature>
<feature type="region of interest" description="Disordered" evidence="1">
    <location>
        <begin position="1126"/>
        <end position="1172"/>
    </location>
</feature>
<feature type="compositionally biased region" description="Polar residues" evidence="1">
    <location>
        <begin position="1236"/>
        <end position="1248"/>
    </location>
</feature>
<dbReference type="Proteomes" id="UP001489902">
    <property type="component" value="Chromosome 5"/>
</dbReference>
<protein>
    <submittedName>
        <fullName evidence="2">Uncharacterized protein</fullName>
    </submittedName>
</protein>
<evidence type="ECO:0000256" key="1">
    <source>
        <dbReference type="SAM" id="MobiDB-lite"/>
    </source>
</evidence>
<evidence type="ECO:0000313" key="3">
    <source>
        <dbReference type="Proteomes" id="UP001489902"/>
    </source>
</evidence>